<dbReference type="PROSITE" id="PS50042">
    <property type="entry name" value="CNMP_BINDING_3"/>
    <property type="match status" value="1"/>
</dbReference>
<dbReference type="Pfam" id="PF10335">
    <property type="entry name" value="DUF294_C"/>
    <property type="match status" value="1"/>
</dbReference>
<keyword evidence="7" id="KW-1185">Reference proteome</keyword>
<evidence type="ECO:0000313" key="7">
    <source>
        <dbReference type="Proteomes" id="UP000550729"/>
    </source>
</evidence>
<dbReference type="SUPFAM" id="SSF81301">
    <property type="entry name" value="Nucleotidyltransferase"/>
    <property type="match status" value="1"/>
</dbReference>
<proteinExistence type="predicted"/>
<feature type="domain" description="CBS" evidence="5">
    <location>
        <begin position="206"/>
        <end position="263"/>
    </location>
</feature>
<evidence type="ECO:0000256" key="1">
    <source>
        <dbReference type="ARBA" id="ARBA00022737"/>
    </source>
</evidence>
<organism evidence="6 7">
    <name type="scientific">Gordonia asplenii</name>
    <dbReference type="NCBI Taxonomy" id="2725283"/>
    <lineage>
        <taxon>Bacteria</taxon>
        <taxon>Bacillati</taxon>
        <taxon>Actinomycetota</taxon>
        <taxon>Actinomycetes</taxon>
        <taxon>Mycobacteriales</taxon>
        <taxon>Gordoniaceae</taxon>
        <taxon>Gordonia</taxon>
    </lineage>
</organism>
<evidence type="ECO:0000256" key="3">
    <source>
        <dbReference type="SAM" id="MobiDB-lite"/>
    </source>
</evidence>
<protein>
    <recommendedName>
        <fullName evidence="8">Cyclic nucleotide-binding protein</fullName>
    </recommendedName>
</protein>
<sequence>MGCRPFDALSPQHLAIAVAAARVDDVPVGALVIDAFAQPPTDIFVVLSGEVDVWLDADRIGSGPGEKLGPGDAFGFSAALAGRASGPRVTARTAAAVARFPLDVVMPAFASRDGARFLADHIAHARRLASGPPMFTVVADLVRTEPLLVDAADSVAELARKMTERSLPYAAVDTGDGRFGLVTDEILRRRVIAEGVSVDSPACDVMIHPAPTTSADTTSADALIEMLDHDVQFLLVTSADGDLRGAVGERDFVFASTTAGVSINEQIRRAHTTGDLILRARTVPAMLADILERGLTADRVIAVNSAIVDSIVRRALTLVFDAHSDLTTDAFTWLSLGSNGRREAVPSSDVDAAVTFDDAYADDIPRYREVFGEVGEVLTQCGISVDAHRAFPMHEGFSRTHSQWREAATGWLARPQENQGTVMAPLLVDARPIFGDPGLPEPARVFADFNRHPATMEMLLYESLARRAKISTMRDKLAGRGENFDVKARGLAPIINIARWSALGVGSTELQTTDRLRAAAGSRLLPQRDATRLIEAFETLQFLRLEHQLRQVEAGRTPDDILDLDEMSTIDQSVVDGTVREIAAIQKRMDRVAHMHPAQLLAAQRQPVDSESDSSRAKGTKSPARVAKDLAASAGIRKPAKRGRRSQ</sequence>
<keyword evidence="2" id="KW-0129">CBS domain</keyword>
<dbReference type="PANTHER" id="PTHR48108:SF26">
    <property type="entry name" value="CBS DOMAIN-CONTAINING PROTEIN DDB_G0289609"/>
    <property type="match status" value="1"/>
</dbReference>
<dbReference type="SMART" id="SM00100">
    <property type="entry name" value="cNMP"/>
    <property type="match status" value="1"/>
</dbReference>
<dbReference type="Pfam" id="PF00571">
    <property type="entry name" value="CBS"/>
    <property type="match status" value="1"/>
</dbReference>
<dbReference type="InterPro" id="IPR051462">
    <property type="entry name" value="CBS_domain-containing"/>
</dbReference>
<dbReference type="InterPro" id="IPR018821">
    <property type="entry name" value="DUF294_put_nucleoTrafse_sb-bd"/>
</dbReference>
<dbReference type="AlphaFoldDB" id="A0A848KUN2"/>
<gene>
    <name evidence="6" type="ORF">HH308_10925</name>
</gene>
<dbReference type="InterPro" id="IPR000644">
    <property type="entry name" value="CBS_dom"/>
</dbReference>
<feature type="region of interest" description="Disordered" evidence="3">
    <location>
        <begin position="601"/>
        <end position="647"/>
    </location>
</feature>
<evidence type="ECO:0000259" key="5">
    <source>
        <dbReference type="PROSITE" id="PS51371"/>
    </source>
</evidence>
<dbReference type="InterPro" id="IPR000595">
    <property type="entry name" value="cNMP-bd_dom"/>
</dbReference>
<reference evidence="6 7" key="1">
    <citation type="submission" date="2020-04" db="EMBL/GenBank/DDBJ databases">
        <title>Gordonia sp. nov. TBRC 11910.</title>
        <authorList>
            <person name="Suriyachadkun C."/>
        </authorList>
    </citation>
    <scope>NUCLEOTIDE SEQUENCE [LARGE SCALE GENOMIC DNA]</scope>
    <source>
        <strain evidence="6 7">TBRC 11910</strain>
    </source>
</reference>
<dbReference type="EMBL" id="JABBNB010000009">
    <property type="protein sequence ID" value="NMO01727.1"/>
    <property type="molecule type" value="Genomic_DNA"/>
</dbReference>
<dbReference type="Gene3D" id="2.60.120.10">
    <property type="entry name" value="Jelly Rolls"/>
    <property type="match status" value="1"/>
</dbReference>
<dbReference type="InterPro" id="IPR046342">
    <property type="entry name" value="CBS_dom_sf"/>
</dbReference>
<dbReference type="GO" id="GO:0008773">
    <property type="term" value="F:[protein-PII] uridylyltransferase activity"/>
    <property type="evidence" value="ECO:0007669"/>
    <property type="project" value="InterPro"/>
</dbReference>
<evidence type="ECO:0000256" key="2">
    <source>
        <dbReference type="PROSITE-ProRule" id="PRU00703"/>
    </source>
</evidence>
<dbReference type="PANTHER" id="PTHR48108">
    <property type="entry name" value="CBS DOMAIN-CONTAINING PROTEIN CBSX2, CHLOROPLASTIC"/>
    <property type="match status" value="1"/>
</dbReference>
<dbReference type="PROSITE" id="PS51371">
    <property type="entry name" value="CBS"/>
    <property type="match status" value="1"/>
</dbReference>
<comment type="caution">
    <text evidence="6">The sequence shown here is derived from an EMBL/GenBank/DDBJ whole genome shotgun (WGS) entry which is preliminary data.</text>
</comment>
<name>A0A848KUN2_9ACTN</name>
<evidence type="ECO:0008006" key="8">
    <source>
        <dbReference type="Google" id="ProtNLM"/>
    </source>
</evidence>
<dbReference type="Proteomes" id="UP000550729">
    <property type="component" value="Unassembled WGS sequence"/>
</dbReference>
<dbReference type="SUPFAM" id="SSF51206">
    <property type="entry name" value="cAMP-binding domain-like"/>
    <property type="match status" value="1"/>
</dbReference>
<dbReference type="InterPro" id="IPR005105">
    <property type="entry name" value="GlnD_Uridyltrans_N"/>
</dbReference>
<keyword evidence="1" id="KW-0677">Repeat</keyword>
<dbReference type="Pfam" id="PF03445">
    <property type="entry name" value="DUF294"/>
    <property type="match status" value="1"/>
</dbReference>
<evidence type="ECO:0000259" key="4">
    <source>
        <dbReference type="PROSITE" id="PS50042"/>
    </source>
</evidence>
<accession>A0A848KUN2</accession>
<dbReference type="InterPro" id="IPR018490">
    <property type="entry name" value="cNMP-bd_dom_sf"/>
</dbReference>
<dbReference type="CDD" id="cd05401">
    <property type="entry name" value="NT_GlnE_GlnD_like"/>
    <property type="match status" value="1"/>
</dbReference>
<feature type="domain" description="Cyclic nucleotide-binding" evidence="4">
    <location>
        <begin position="41"/>
        <end position="94"/>
    </location>
</feature>
<feature type="compositionally biased region" description="Basic residues" evidence="3">
    <location>
        <begin position="638"/>
        <end position="647"/>
    </location>
</feature>
<evidence type="ECO:0000313" key="6">
    <source>
        <dbReference type="EMBL" id="NMO01727.1"/>
    </source>
</evidence>
<dbReference type="InterPro" id="IPR043519">
    <property type="entry name" value="NT_sf"/>
</dbReference>
<dbReference type="SUPFAM" id="SSF54631">
    <property type="entry name" value="CBS-domain pair"/>
    <property type="match status" value="1"/>
</dbReference>
<dbReference type="InterPro" id="IPR014710">
    <property type="entry name" value="RmlC-like_jellyroll"/>
</dbReference>
<dbReference type="Gene3D" id="3.10.580.10">
    <property type="entry name" value="CBS-domain"/>
    <property type="match status" value="1"/>
</dbReference>